<dbReference type="GO" id="GO:0005886">
    <property type="term" value="C:plasma membrane"/>
    <property type="evidence" value="ECO:0007669"/>
    <property type="project" value="UniProtKB-SubCell"/>
</dbReference>
<dbReference type="InterPro" id="IPR005524">
    <property type="entry name" value="DUF318"/>
</dbReference>
<feature type="transmembrane region" description="Helical" evidence="7">
    <location>
        <begin position="122"/>
        <end position="142"/>
    </location>
</feature>
<dbReference type="Proteomes" id="UP000030661">
    <property type="component" value="Unassembled WGS sequence"/>
</dbReference>
<evidence type="ECO:0000256" key="2">
    <source>
        <dbReference type="ARBA" id="ARBA00006386"/>
    </source>
</evidence>
<evidence type="ECO:0008006" key="10">
    <source>
        <dbReference type="Google" id="ProtNLM"/>
    </source>
</evidence>
<keyword evidence="5 7" id="KW-1133">Transmembrane helix</keyword>
<proteinExistence type="inferred from homology"/>
<keyword evidence="9" id="KW-1185">Reference proteome</keyword>
<keyword evidence="6 7" id="KW-0472">Membrane</keyword>
<dbReference type="STRING" id="1499967.U27_03640"/>
<reference evidence="8" key="1">
    <citation type="journal article" date="2015" name="PeerJ">
        <title>First genomic representation of candidate bacterial phylum KSB3 points to enhanced environmental sensing as a trigger of wastewater bulking.</title>
        <authorList>
            <person name="Sekiguchi Y."/>
            <person name="Ohashi A."/>
            <person name="Parks D.H."/>
            <person name="Yamauchi T."/>
            <person name="Tyson G.W."/>
            <person name="Hugenholtz P."/>
        </authorList>
    </citation>
    <scope>NUCLEOTIDE SEQUENCE [LARGE SCALE GENOMIC DNA]</scope>
</reference>
<comment type="similarity">
    <text evidence="2">Belongs to the UPF0718 family.</text>
</comment>
<feature type="transmembrane region" description="Helical" evidence="7">
    <location>
        <begin position="54"/>
        <end position="76"/>
    </location>
</feature>
<gene>
    <name evidence="8" type="ORF">U27_03640</name>
</gene>
<dbReference type="EMBL" id="DF820465">
    <property type="protein sequence ID" value="GAK56677.1"/>
    <property type="molecule type" value="Genomic_DNA"/>
</dbReference>
<evidence type="ECO:0000313" key="9">
    <source>
        <dbReference type="Proteomes" id="UP000030661"/>
    </source>
</evidence>
<keyword evidence="3" id="KW-1003">Cell membrane</keyword>
<sequence length="182" mass="19624">MQSNQPQKPHQPPGWGKLGRDALIYVVVALALWGMIGVMDGGKMAIAGGIAYNAILKAWKIIIAVFIVIGLIQVWIPPDKLSKVLGKEAGWKGLALASTIPMLIGGSPLTIFPLLKTLREKGASIAAVMAFIAAWSGKAPLLPLEIKFLGWHFAILRLVLIIPFAVTLGLTSEWILERIGEE</sequence>
<dbReference type="Pfam" id="PF03773">
    <property type="entry name" value="ArsP_1"/>
    <property type="match status" value="1"/>
</dbReference>
<dbReference type="AlphaFoldDB" id="A0A081BWH2"/>
<protein>
    <recommendedName>
        <fullName evidence="10">Permease</fullName>
    </recommendedName>
</protein>
<dbReference type="HOGENOM" id="CLU_101297_0_1_0"/>
<name>A0A081BWH2_VECG1</name>
<evidence type="ECO:0000256" key="3">
    <source>
        <dbReference type="ARBA" id="ARBA00022475"/>
    </source>
</evidence>
<evidence type="ECO:0000256" key="4">
    <source>
        <dbReference type="ARBA" id="ARBA00022692"/>
    </source>
</evidence>
<evidence type="ECO:0000256" key="5">
    <source>
        <dbReference type="ARBA" id="ARBA00022989"/>
    </source>
</evidence>
<comment type="subcellular location">
    <subcellularLocation>
        <location evidence="1">Cell membrane</location>
        <topology evidence="1">Multi-pass membrane protein</topology>
    </subcellularLocation>
</comment>
<feature type="transmembrane region" description="Helical" evidence="7">
    <location>
        <begin position="22"/>
        <end position="42"/>
    </location>
</feature>
<feature type="transmembrane region" description="Helical" evidence="7">
    <location>
        <begin position="96"/>
        <end position="115"/>
    </location>
</feature>
<evidence type="ECO:0000313" key="8">
    <source>
        <dbReference type="EMBL" id="GAK56677.1"/>
    </source>
</evidence>
<accession>A0A081BWH2</accession>
<evidence type="ECO:0000256" key="7">
    <source>
        <dbReference type="SAM" id="Phobius"/>
    </source>
</evidence>
<evidence type="ECO:0000256" key="6">
    <source>
        <dbReference type="ARBA" id="ARBA00023136"/>
    </source>
</evidence>
<feature type="transmembrane region" description="Helical" evidence="7">
    <location>
        <begin position="148"/>
        <end position="170"/>
    </location>
</feature>
<evidence type="ECO:0000256" key="1">
    <source>
        <dbReference type="ARBA" id="ARBA00004651"/>
    </source>
</evidence>
<keyword evidence="4 7" id="KW-0812">Transmembrane</keyword>
<organism evidence="8">
    <name type="scientific">Vecturithrix granuli</name>
    <dbReference type="NCBI Taxonomy" id="1499967"/>
    <lineage>
        <taxon>Bacteria</taxon>
        <taxon>Candidatus Moduliflexota</taxon>
        <taxon>Candidatus Vecturitrichia</taxon>
        <taxon>Candidatus Vecturitrichales</taxon>
        <taxon>Candidatus Vecturitrichaceae</taxon>
        <taxon>Candidatus Vecturithrix</taxon>
    </lineage>
</organism>
<dbReference type="eggNOG" id="COG0701">
    <property type="taxonomic scope" value="Bacteria"/>
</dbReference>